<dbReference type="Proteomes" id="UP001174909">
    <property type="component" value="Unassembled WGS sequence"/>
</dbReference>
<feature type="transmembrane region" description="Helical" evidence="2">
    <location>
        <begin position="55"/>
        <end position="72"/>
    </location>
</feature>
<protein>
    <submittedName>
        <fullName evidence="3">Gluconeogenesis factor</fullName>
    </submittedName>
</protein>
<keyword evidence="2" id="KW-0812">Transmembrane</keyword>
<dbReference type="EMBL" id="CASHTH010003075">
    <property type="protein sequence ID" value="CAI8040001.1"/>
    <property type="molecule type" value="Genomic_DNA"/>
</dbReference>
<dbReference type="PANTHER" id="PTHR30135:SF3">
    <property type="entry name" value="GLUCONEOGENESIS FACTOR-RELATED"/>
    <property type="match status" value="1"/>
</dbReference>
<evidence type="ECO:0000313" key="3">
    <source>
        <dbReference type="EMBL" id="CAI8040001.1"/>
    </source>
</evidence>
<dbReference type="GO" id="GO:0043743">
    <property type="term" value="F:LPPG:FO 2-phospho-L-lactate transferase activity"/>
    <property type="evidence" value="ECO:0007669"/>
    <property type="project" value="InterPro"/>
</dbReference>
<reference evidence="3" key="1">
    <citation type="submission" date="2023-03" db="EMBL/GenBank/DDBJ databases">
        <authorList>
            <person name="Steffen K."/>
            <person name="Cardenas P."/>
        </authorList>
    </citation>
    <scope>NUCLEOTIDE SEQUENCE</scope>
</reference>
<evidence type="ECO:0000256" key="1">
    <source>
        <dbReference type="ARBA" id="ARBA00022490"/>
    </source>
</evidence>
<feature type="transmembrane region" description="Helical" evidence="2">
    <location>
        <begin position="12"/>
        <end position="35"/>
    </location>
</feature>
<comment type="caution">
    <text evidence="3">The sequence shown here is derived from an EMBL/GenBank/DDBJ whole genome shotgun (WGS) entry which is preliminary data.</text>
</comment>
<dbReference type="Gene3D" id="3.40.50.10680">
    <property type="entry name" value="CofD-like domains"/>
    <property type="match status" value="1"/>
</dbReference>
<keyword evidence="2" id="KW-0472">Membrane</keyword>
<sequence length="294" mass="30865">PAFQLKRWIALEVLGALAICIGILFATQVSIWTWVTALARIVSLEGEPSWVRSGVFIAAGALFVLAGSLRLARSLTTISLRRRNSRLFDSLYIERVLAAGPRVVVIGGGSRLPNLLRGLKNMTSNITAVVTVADDGGSSGRLRSELGILPPGDIRNCLVALADSEDVMQRLMDYRFSSNGQLDGHSFGNILIAALAGIGGDFSDGVVMAGELLAIRGQVIPSTAVDVTLTARTATGQNLVGESTIGAAKDPLRSLALEPPGAAAHPGAKKAIEEADLIILGPEACSPALFPTFW</sequence>
<dbReference type="InterPro" id="IPR002882">
    <property type="entry name" value="CofD"/>
</dbReference>
<dbReference type="PANTHER" id="PTHR30135">
    <property type="entry name" value="UNCHARACTERIZED PROTEIN YVCK-RELATED"/>
    <property type="match status" value="1"/>
</dbReference>
<proteinExistence type="predicted"/>
<dbReference type="Pfam" id="PF01933">
    <property type="entry name" value="CofD"/>
    <property type="match status" value="1"/>
</dbReference>
<dbReference type="SUPFAM" id="SSF142338">
    <property type="entry name" value="CofD-like"/>
    <property type="match status" value="1"/>
</dbReference>
<feature type="non-terminal residue" evidence="3">
    <location>
        <position position="1"/>
    </location>
</feature>
<dbReference type="NCBIfam" id="TIGR01826">
    <property type="entry name" value="CofD_related"/>
    <property type="match status" value="1"/>
</dbReference>
<evidence type="ECO:0000256" key="2">
    <source>
        <dbReference type="SAM" id="Phobius"/>
    </source>
</evidence>
<dbReference type="AlphaFoldDB" id="A0AA35X532"/>
<dbReference type="InterPro" id="IPR038136">
    <property type="entry name" value="CofD-like_dom_sf"/>
</dbReference>
<keyword evidence="1" id="KW-0963">Cytoplasm</keyword>
<organism evidence="3 4">
    <name type="scientific">Geodia barretti</name>
    <name type="common">Barrett's horny sponge</name>
    <dbReference type="NCBI Taxonomy" id="519541"/>
    <lineage>
        <taxon>Eukaryota</taxon>
        <taxon>Metazoa</taxon>
        <taxon>Porifera</taxon>
        <taxon>Demospongiae</taxon>
        <taxon>Heteroscleromorpha</taxon>
        <taxon>Tetractinellida</taxon>
        <taxon>Astrophorina</taxon>
        <taxon>Geodiidae</taxon>
        <taxon>Geodia</taxon>
    </lineage>
</organism>
<name>A0AA35X532_GEOBA</name>
<evidence type="ECO:0000313" key="4">
    <source>
        <dbReference type="Proteomes" id="UP001174909"/>
    </source>
</evidence>
<gene>
    <name evidence="3" type="ORF">GBAR_LOCUS22312</name>
</gene>
<dbReference type="InterPro" id="IPR010119">
    <property type="entry name" value="Gluconeogen_factor"/>
</dbReference>
<keyword evidence="4" id="KW-1185">Reference proteome</keyword>
<keyword evidence="2" id="KW-1133">Transmembrane helix</keyword>
<dbReference type="CDD" id="cd07187">
    <property type="entry name" value="YvcK_like"/>
    <property type="match status" value="1"/>
</dbReference>
<accession>A0AA35X532</accession>